<dbReference type="PROSITE" id="PS00080">
    <property type="entry name" value="MULTICOPPER_OXIDASE2"/>
    <property type="match status" value="1"/>
</dbReference>
<dbReference type="InterPro" id="IPR045087">
    <property type="entry name" value="Cu-oxidase_fam"/>
</dbReference>
<dbReference type="GO" id="GO:0005507">
    <property type="term" value="F:copper ion binding"/>
    <property type="evidence" value="ECO:0007669"/>
    <property type="project" value="InterPro"/>
</dbReference>
<sequence>MADISRRNALILGGVGIGGVAIGGTGFVVNQQSGRPQASEGSRGVALVQPTEMRSTNGMLTVALESSPQQVSIAGRTVRALSYNGGVPGPTLRLRAGDTLNVNLRNGLTDPSNLHVHGLHVSPENNGDNMFVMVDPGGSFDYQYKLPANHPPGVYWYHPHHHGYVADQVFGGLYGAIIVEDPEEIPATRERVVVISDMTFDSSGTISAATEMEKMSGREGELVLVNGQLSPALSASPGERERWRVINACTSRYLRLRLDGQQLTLLGIDSGRFESPRDVDEIVLAPGNRADLLVTALAGTSTLRALRYNRGASGGMMGARTTSSADVALATFAVAGTDTAAFTAVPEQLAPRDLRSAAVTARRELRFAMGMGGGMGGGMMSATINDRTFDATHVDTTVQFNSIEEWTLTNTSTLDHPLHLHVWPMQIIEQNGRPVDSAIWQDVVNIPARSIVRVRIAFDDFSGRTVYHCHILDHEDAGMMGIIQAI</sequence>
<dbReference type="Pfam" id="PF00394">
    <property type="entry name" value="Cu-oxidase"/>
    <property type="match status" value="1"/>
</dbReference>
<evidence type="ECO:0000259" key="3">
    <source>
        <dbReference type="Pfam" id="PF00394"/>
    </source>
</evidence>
<proteinExistence type="predicted"/>
<reference evidence="6 7" key="1">
    <citation type="submission" date="2019-03" db="EMBL/GenBank/DDBJ databases">
        <title>Genomics of glacier-inhabiting Cryobacterium strains.</title>
        <authorList>
            <person name="Liu Q."/>
            <person name="Xin Y.-H."/>
        </authorList>
    </citation>
    <scope>NUCLEOTIDE SEQUENCE [LARGE SCALE GENOMIC DNA]</scope>
    <source>
        <strain evidence="6 7">Hh15</strain>
    </source>
</reference>
<dbReference type="AlphaFoldDB" id="A0A1H8JNV3"/>
<protein>
    <submittedName>
        <fullName evidence="6">Multicopper oxidase family protein</fullName>
    </submittedName>
</protein>
<dbReference type="Pfam" id="PF07731">
    <property type="entry name" value="Cu-oxidase_2"/>
    <property type="match status" value="1"/>
</dbReference>
<comment type="caution">
    <text evidence="6">The sequence shown here is derived from an EMBL/GenBank/DDBJ whole genome shotgun (WGS) entry which is preliminary data.</text>
</comment>
<keyword evidence="7" id="KW-1185">Reference proteome</keyword>
<evidence type="ECO:0000313" key="7">
    <source>
        <dbReference type="Proteomes" id="UP000297654"/>
    </source>
</evidence>
<accession>A0A1H8JNV3</accession>
<evidence type="ECO:0000256" key="1">
    <source>
        <dbReference type="ARBA" id="ARBA00022723"/>
    </source>
</evidence>
<dbReference type="Gene3D" id="2.60.40.420">
    <property type="entry name" value="Cupredoxins - blue copper proteins"/>
    <property type="match status" value="3"/>
</dbReference>
<dbReference type="InterPro" id="IPR011706">
    <property type="entry name" value="Cu-oxidase_C"/>
</dbReference>
<organism evidence="6 7">
    <name type="scientific">Cryobacterium luteum</name>
    <dbReference type="NCBI Taxonomy" id="1424661"/>
    <lineage>
        <taxon>Bacteria</taxon>
        <taxon>Bacillati</taxon>
        <taxon>Actinomycetota</taxon>
        <taxon>Actinomycetes</taxon>
        <taxon>Micrococcales</taxon>
        <taxon>Microbacteriaceae</taxon>
        <taxon>Cryobacterium</taxon>
    </lineage>
</organism>
<dbReference type="GO" id="GO:0016491">
    <property type="term" value="F:oxidoreductase activity"/>
    <property type="evidence" value="ECO:0007669"/>
    <property type="project" value="UniProtKB-KW"/>
</dbReference>
<dbReference type="PANTHER" id="PTHR11709">
    <property type="entry name" value="MULTI-COPPER OXIDASE"/>
    <property type="match status" value="1"/>
</dbReference>
<keyword evidence="2" id="KW-0560">Oxidoreductase</keyword>
<dbReference type="OrthoDB" id="345021at2"/>
<gene>
    <name evidence="6" type="ORF">E3O10_16600</name>
</gene>
<feature type="domain" description="Plastocyanin-like" evidence="5">
    <location>
        <begin position="69"/>
        <end position="183"/>
    </location>
</feature>
<dbReference type="STRING" id="1424661.SAMN05216281_11548"/>
<evidence type="ECO:0000259" key="5">
    <source>
        <dbReference type="Pfam" id="PF07732"/>
    </source>
</evidence>
<dbReference type="RefSeq" id="WP_092111504.1">
    <property type="nucleotide sequence ID" value="NZ_FOCN01000015.1"/>
</dbReference>
<dbReference type="InterPro" id="IPR011707">
    <property type="entry name" value="Cu-oxidase-like_N"/>
</dbReference>
<dbReference type="InterPro" id="IPR002355">
    <property type="entry name" value="Cu_oxidase_Cu_BS"/>
</dbReference>
<keyword evidence="1" id="KW-0479">Metal-binding</keyword>
<evidence type="ECO:0000259" key="4">
    <source>
        <dbReference type="Pfam" id="PF07731"/>
    </source>
</evidence>
<dbReference type="SUPFAM" id="SSF49503">
    <property type="entry name" value="Cupredoxins"/>
    <property type="match status" value="3"/>
</dbReference>
<evidence type="ECO:0000256" key="2">
    <source>
        <dbReference type="ARBA" id="ARBA00023002"/>
    </source>
</evidence>
<dbReference type="CDD" id="cd13900">
    <property type="entry name" value="CuRO_3_Tth-MCO_like"/>
    <property type="match status" value="1"/>
</dbReference>
<dbReference type="PANTHER" id="PTHR11709:SF2">
    <property type="entry name" value="MULTICOPPER OXIDASE LPR1"/>
    <property type="match status" value="1"/>
</dbReference>
<evidence type="ECO:0000313" key="6">
    <source>
        <dbReference type="EMBL" id="TFB83900.1"/>
    </source>
</evidence>
<dbReference type="CDD" id="cd13853">
    <property type="entry name" value="CuRO_1_Tth-MCO_like"/>
    <property type="match status" value="1"/>
</dbReference>
<feature type="domain" description="Plastocyanin-like" evidence="3">
    <location>
        <begin position="192"/>
        <end position="298"/>
    </location>
</feature>
<dbReference type="EMBL" id="SOFF01000050">
    <property type="protein sequence ID" value="TFB83900.1"/>
    <property type="molecule type" value="Genomic_DNA"/>
</dbReference>
<dbReference type="Proteomes" id="UP000297654">
    <property type="component" value="Unassembled WGS sequence"/>
</dbReference>
<dbReference type="CDD" id="cd13881">
    <property type="entry name" value="CuRO_2_McoC_like"/>
    <property type="match status" value="1"/>
</dbReference>
<dbReference type="InterPro" id="IPR001117">
    <property type="entry name" value="Cu-oxidase_2nd"/>
</dbReference>
<feature type="domain" description="Plastocyanin-like" evidence="4">
    <location>
        <begin position="381"/>
        <end position="481"/>
    </location>
</feature>
<dbReference type="InterPro" id="IPR008972">
    <property type="entry name" value="Cupredoxin"/>
</dbReference>
<dbReference type="Pfam" id="PF07732">
    <property type="entry name" value="Cu-oxidase_3"/>
    <property type="match status" value="1"/>
</dbReference>
<name>A0A1H8JNV3_9MICO</name>